<comment type="caution">
    <text evidence="2">The sequence shown here is derived from an EMBL/GenBank/DDBJ whole genome shotgun (WGS) entry which is preliminary data.</text>
</comment>
<gene>
    <name evidence="2" type="ORF">FB561_2286</name>
</gene>
<accession>A0A561BQV1</accession>
<evidence type="ECO:0008006" key="4">
    <source>
        <dbReference type="Google" id="ProtNLM"/>
    </source>
</evidence>
<proteinExistence type="predicted"/>
<evidence type="ECO:0000313" key="3">
    <source>
        <dbReference type="Proteomes" id="UP000318380"/>
    </source>
</evidence>
<dbReference type="Proteomes" id="UP000318380">
    <property type="component" value="Unassembled WGS sequence"/>
</dbReference>
<dbReference type="SUPFAM" id="SSF82171">
    <property type="entry name" value="DPP6 N-terminal domain-like"/>
    <property type="match status" value="1"/>
</dbReference>
<sequence>MRSPNAAVTATLAAVAVLAVVAGGVAADRRRPVDGPAAAAAPLPVPSTTPTTVPMTPKPTAKPTAPTDTAKVKLDLAKLPTGRAPQLQYRLGRVVAGGTRGGVNSSERAMTIPGRKDILRAANRGGNLLAVLTDDSGRTELVRTGITEDRPGTPIPDVGSLVLSPDETTAAYATARSNPDNTRAKGSTVTWERDTVRTLKRPNDWGSHVLAVTGDKIWFRADTDQNGTTSALYVWDSASGDVERISGVRSPVGVDPTGALAADFVAGAAQNFCSTVTELPSGSRRWLTCDYAIAGFTPDTNTTIGTPDFRNGGADPLVVALDSADGKVRREWTGPQFRQAVAEDDDHLLLVADSGEGTRGAIIRCTISTGGCELATPLTDRPRSDLQLLGDWS</sequence>
<dbReference type="OrthoDB" id="3762047at2"/>
<dbReference type="RefSeq" id="WP_145805811.1">
    <property type="nucleotide sequence ID" value="NZ_VIVK01000001.1"/>
</dbReference>
<organism evidence="2 3">
    <name type="scientific">Kribbella amoyensis</name>
    <dbReference type="NCBI Taxonomy" id="996641"/>
    <lineage>
        <taxon>Bacteria</taxon>
        <taxon>Bacillati</taxon>
        <taxon>Actinomycetota</taxon>
        <taxon>Actinomycetes</taxon>
        <taxon>Propionibacteriales</taxon>
        <taxon>Kribbellaceae</taxon>
        <taxon>Kribbella</taxon>
    </lineage>
</organism>
<reference evidence="2 3" key="1">
    <citation type="submission" date="2019-06" db="EMBL/GenBank/DDBJ databases">
        <title>Sequencing the genomes of 1000 actinobacteria strains.</title>
        <authorList>
            <person name="Klenk H.-P."/>
        </authorList>
    </citation>
    <scope>NUCLEOTIDE SEQUENCE [LARGE SCALE GENOMIC DNA]</scope>
    <source>
        <strain evidence="2 3">DSM 24683</strain>
    </source>
</reference>
<evidence type="ECO:0000256" key="1">
    <source>
        <dbReference type="SAM" id="MobiDB-lite"/>
    </source>
</evidence>
<name>A0A561BQV1_9ACTN</name>
<dbReference type="AlphaFoldDB" id="A0A561BQV1"/>
<protein>
    <recommendedName>
        <fullName evidence="4">WD40 repeat protein</fullName>
    </recommendedName>
</protein>
<keyword evidence="3" id="KW-1185">Reference proteome</keyword>
<evidence type="ECO:0000313" key="2">
    <source>
        <dbReference type="EMBL" id="TWD81182.1"/>
    </source>
</evidence>
<dbReference type="EMBL" id="VIVK01000001">
    <property type="protein sequence ID" value="TWD81182.1"/>
    <property type="molecule type" value="Genomic_DNA"/>
</dbReference>
<feature type="region of interest" description="Disordered" evidence="1">
    <location>
        <begin position="35"/>
        <end position="67"/>
    </location>
</feature>